<keyword evidence="3" id="KW-0456">Lyase</keyword>
<evidence type="ECO:0000313" key="9">
    <source>
        <dbReference type="EMBL" id="OBI72933.1"/>
    </source>
</evidence>
<dbReference type="GO" id="GO:0006631">
    <property type="term" value="P:fatty acid metabolic process"/>
    <property type="evidence" value="ECO:0007669"/>
    <property type="project" value="UniProtKB-KW"/>
</dbReference>
<evidence type="ECO:0000313" key="10">
    <source>
        <dbReference type="Proteomes" id="UP000093795"/>
    </source>
</evidence>
<keyword evidence="1" id="KW-0276">Fatty acid metabolism</keyword>
<evidence type="ECO:0000256" key="7">
    <source>
        <dbReference type="ARBA" id="ARBA00035448"/>
    </source>
</evidence>
<comment type="catalytic activity">
    <reaction evidence="8">
        <text>a (3R)-3-[(carboxymethyl)amino]fatty acid + holo-[ACP] + H(+) = a (2E)-enoyl-[ACP] + glycine + H2O</text>
        <dbReference type="Rhea" id="RHEA:74923"/>
        <dbReference type="Rhea" id="RHEA-COMP:9685"/>
        <dbReference type="Rhea" id="RHEA-COMP:9925"/>
        <dbReference type="ChEBI" id="CHEBI:15377"/>
        <dbReference type="ChEBI" id="CHEBI:15378"/>
        <dbReference type="ChEBI" id="CHEBI:57305"/>
        <dbReference type="ChEBI" id="CHEBI:64479"/>
        <dbReference type="ChEBI" id="CHEBI:78784"/>
        <dbReference type="ChEBI" id="CHEBI:193080"/>
        <dbReference type="EC" id="4.3.2.11"/>
    </reaction>
    <physiologicalReaction direction="right-to-left" evidence="8">
        <dbReference type="Rhea" id="RHEA:74925"/>
    </physiologicalReaction>
</comment>
<comment type="similarity">
    <text evidence="4">Belongs to the FcoT family.</text>
</comment>
<dbReference type="Pfam" id="PF10862">
    <property type="entry name" value="FcoT"/>
    <property type="match status" value="1"/>
</dbReference>
<organism evidence="9 10">
    <name type="scientific">Mycobacterium asiaticum</name>
    <dbReference type="NCBI Taxonomy" id="1790"/>
    <lineage>
        <taxon>Bacteria</taxon>
        <taxon>Bacillati</taxon>
        <taxon>Actinomycetota</taxon>
        <taxon>Actinomycetes</taxon>
        <taxon>Mycobacteriales</taxon>
        <taxon>Mycobacteriaceae</taxon>
        <taxon>Mycobacterium</taxon>
    </lineage>
</organism>
<dbReference type="AlphaFoldDB" id="A0A1A3BF21"/>
<evidence type="ECO:0000256" key="2">
    <source>
        <dbReference type="ARBA" id="ARBA00023098"/>
    </source>
</evidence>
<dbReference type="eggNOG" id="ENOG5032SAE">
    <property type="taxonomic scope" value="Bacteria"/>
</dbReference>
<dbReference type="STRING" id="1790.A5645_26670"/>
<dbReference type="EC" id="4.3.2.11" evidence="5"/>
<evidence type="ECO:0000256" key="6">
    <source>
        <dbReference type="ARBA" id="ARBA00035169"/>
    </source>
</evidence>
<evidence type="ECO:0000256" key="1">
    <source>
        <dbReference type="ARBA" id="ARBA00022832"/>
    </source>
</evidence>
<dbReference type="GO" id="GO:0016829">
    <property type="term" value="F:lyase activity"/>
    <property type="evidence" value="ECO:0007669"/>
    <property type="project" value="UniProtKB-KW"/>
</dbReference>
<dbReference type="InterPro" id="IPR043064">
    <property type="entry name" value="FcoT_ThioEstase_Rv0098-like_sf"/>
</dbReference>
<dbReference type="Gene3D" id="3.10.129.30">
    <property type="entry name" value="Rv0098, thioesterase-like hot dog domain"/>
    <property type="match status" value="1"/>
</dbReference>
<proteinExistence type="inferred from homology"/>
<keyword evidence="2" id="KW-0443">Lipid metabolism</keyword>
<evidence type="ECO:0000256" key="4">
    <source>
        <dbReference type="ARBA" id="ARBA00035117"/>
    </source>
</evidence>
<comment type="caution">
    <text evidence="9">The sequence shown here is derived from an EMBL/GenBank/DDBJ whole genome shotgun (WGS) entry which is preliminary data.</text>
</comment>
<accession>A0A1A3BF21</accession>
<dbReference type="RefSeq" id="WP_065123649.1">
    <property type="nucleotide sequence ID" value="NZ_LZKQ01000329.1"/>
</dbReference>
<protein>
    <recommendedName>
        <fullName evidence="6">(2E)-enoyl-[ACP] glycyltransferase</fullName>
        <ecNumber evidence="5">4.3.2.11</ecNumber>
    </recommendedName>
    <alternativeName>
        <fullName evidence="7">(2E)-unsaturated fatty acyl-[ACP] glycyltransferase</fullName>
    </alternativeName>
</protein>
<name>A0A1A3BF21_MYCAS</name>
<dbReference type="OrthoDB" id="510402at2"/>
<reference evidence="9 10" key="1">
    <citation type="submission" date="2016-06" db="EMBL/GenBank/DDBJ databases">
        <authorList>
            <person name="Kjaerup R.B."/>
            <person name="Dalgaard T.S."/>
            <person name="Juul-Madsen H.R."/>
        </authorList>
    </citation>
    <scope>NUCLEOTIDE SEQUENCE [LARGE SCALE GENOMIC DNA]</scope>
    <source>
        <strain evidence="9 10">1081914.2</strain>
    </source>
</reference>
<dbReference type="EMBL" id="LZKQ01000329">
    <property type="protein sequence ID" value="OBI72933.1"/>
    <property type="molecule type" value="Genomic_DNA"/>
</dbReference>
<evidence type="ECO:0000256" key="3">
    <source>
        <dbReference type="ARBA" id="ARBA00023239"/>
    </source>
</evidence>
<evidence type="ECO:0000256" key="5">
    <source>
        <dbReference type="ARBA" id="ARBA00035127"/>
    </source>
</evidence>
<dbReference type="InterPro" id="IPR022598">
    <property type="entry name" value="FcoT_ThioEstase"/>
</dbReference>
<sequence>MSTIILSPSAQTRTEFADITDTGPIEEHLLARVLEPYAYKGCRYLIDASYKATADSVLAYGNFSISEPAYIRSTGHFNAVELVMCFNQLAYCAFAPAVLNEEIPVLRGWSISDYFDLQLPSMLIKNTSSRFRRPIHAQKFSARLLCQNFKVMERSLRYLSVPCAIEFWDEFGGAATAEVELAALNIP</sequence>
<dbReference type="Proteomes" id="UP000093795">
    <property type="component" value="Unassembled WGS sequence"/>
</dbReference>
<gene>
    <name evidence="9" type="ORF">A9X01_07030</name>
</gene>
<evidence type="ECO:0000256" key="8">
    <source>
        <dbReference type="ARBA" id="ARBA00048742"/>
    </source>
</evidence>